<keyword evidence="1" id="KW-0812">Transmembrane</keyword>
<dbReference type="EMBL" id="JAKILB010000006">
    <property type="protein sequence ID" value="MCL1139251.1"/>
    <property type="molecule type" value="Genomic_DNA"/>
</dbReference>
<comment type="caution">
    <text evidence="2">The sequence shown here is derived from an EMBL/GenBank/DDBJ whole genome shotgun (WGS) entry which is preliminary data.</text>
</comment>
<feature type="transmembrane region" description="Helical" evidence="1">
    <location>
        <begin position="40"/>
        <end position="59"/>
    </location>
</feature>
<dbReference type="AlphaFoldDB" id="A0A9X1ZNX5"/>
<reference evidence="2" key="1">
    <citation type="submission" date="2022-01" db="EMBL/GenBank/DDBJ databases">
        <title>Whole genome-based taxonomy of the Shewanellaceae.</title>
        <authorList>
            <person name="Martin-Rodriguez A.J."/>
        </authorList>
    </citation>
    <scope>NUCLEOTIDE SEQUENCE</scope>
    <source>
        <strain evidence="2">KCTC 23973</strain>
    </source>
</reference>
<evidence type="ECO:0000313" key="2">
    <source>
        <dbReference type="EMBL" id="MCL1139251.1"/>
    </source>
</evidence>
<keyword evidence="3" id="KW-1185">Reference proteome</keyword>
<proteinExistence type="predicted"/>
<feature type="transmembrane region" description="Helical" evidence="1">
    <location>
        <begin position="15"/>
        <end position="34"/>
    </location>
</feature>
<sequence>MLATLSNHGVRLDKLMLFHFLLVTSWLLILSPFVHLTLGAAPLLLTSLIVPLTCISSLIGLKIGHGFDKRPCSLLFASWMLVWAMHLF</sequence>
<dbReference type="Proteomes" id="UP001139293">
    <property type="component" value="Unassembled WGS sequence"/>
</dbReference>
<keyword evidence="1" id="KW-0472">Membrane</keyword>
<protein>
    <submittedName>
        <fullName evidence="2">Uncharacterized protein</fullName>
    </submittedName>
</protein>
<evidence type="ECO:0000256" key="1">
    <source>
        <dbReference type="SAM" id="Phobius"/>
    </source>
</evidence>
<dbReference type="RefSeq" id="WP_248950426.1">
    <property type="nucleotide sequence ID" value="NZ_JAKILB010000006.1"/>
</dbReference>
<organism evidence="2 3">
    <name type="scientific">Shewanella pneumatophori</name>
    <dbReference type="NCBI Taxonomy" id="314092"/>
    <lineage>
        <taxon>Bacteria</taxon>
        <taxon>Pseudomonadati</taxon>
        <taxon>Pseudomonadota</taxon>
        <taxon>Gammaproteobacteria</taxon>
        <taxon>Alteromonadales</taxon>
        <taxon>Shewanellaceae</taxon>
        <taxon>Shewanella</taxon>
    </lineage>
</organism>
<accession>A0A9X1ZNX5</accession>
<keyword evidence="1" id="KW-1133">Transmembrane helix</keyword>
<name>A0A9X1ZNX5_9GAMM</name>
<evidence type="ECO:0000313" key="3">
    <source>
        <dbReference type="Proteomes" id="UP001139293"/>
    </source>
</evidence>
<gene>
    <name evidence="2" type="ORF">L2740_11935</name>
</gene>